<organism evidence="2 3">
    <name type="scientific">Lentithecium fluviatile CBS 122367</name>
    <dbReference type="NCBI Taxonomy" id="1168545"/>
    <lineage>
        <taxon>Eukaryota</taxon>
        <taxon>Fungi</taxon>
        <taxon>Dikarya</taxon>
        <taxon>Ascomycota</taxon>
        <taxon>Pezizomycotina</taxon>
        <taxon>Dothideomycetes</taxon>
        <taxon>Pleosporomycetidae</taxon>
        <taxon>Pleosporales</taxon>
        <taxon>Massarineae</taxon>
        <taxon>Lentitheciaceae</taxon>
        <taxon>Lentithecium</taxon>
    </lineage>
</organism>
<feature type="region of interest" description="Disordered" evidence="1">
    <location>
        <begin position="68"/>
        <end position="97"/>
    </location>
</feature>
<evidence type="ECO:0000256" key="1">
    <source>
        <dbReference type="SAM" id="MobiDB-lite"/>
    </source>
</evidence>
<accession>A0A6G1JHI5</accession>
<dbReference type="Proteomes" id="UP000799291">
    <property type="component" value="Unassembled WGS sequence"/>
</dbReference>
<reference evidence="2" key="1">
    <citation type="journal article" date="2020" name="Stud. Mycol.">
        <title>101 Dothideomycetes genomes: a test case for predicting lifestyles and emergence of pathogens.</title>
        <authorList>
            <person name="Haridas S."/>
            <person name="Albert R."/>
            <person name="Binder M."/>
            <person name="Bloem J."/>
            <person name="Labutti K."/>
            <person name="Salamov A."/>
            <person name="Andreopoulos B."/>
            <person name="Baker S."/>
            <person name="Barry K."/>
            <person name="Bills G."/>
            <person name="Bluhm B."/>
            <person name="Cannon C."/>
            <person name="Castanera R."/>
            <person name="Culley D."/>
            <person name="Daum C."/>
            <person name="Ezra D."/>
            <person name="Gonzalez J."/>
            <person name="Henrissat B."/>
            <person name="Kuo A."/>
            <person name="Liang C."/>
            <person name="Lipzen A."/>
            <person name="Lutzoni F."/>
            <person name="Magnuson J."/>
            <person name="Mondo S."/>
            <person name="Nolan M."/>
            <person name="Ohm R."/>
            <person name="Pangilinan J."/>
            <person name="Park H.-J."/>
            <person name="Ramirez L."/>
            <person name="Alfaro M."/>
            <person name="Sun H."/>
            <person name="Tritt A."/>
            <person name="Yoshinaga Y."/>
            <person name="Zwiers L.-H."/>
            <person name="Turgeon B."/>
            <person name="Goodwin S."/>
            <person name="Spatafora J."/>
            <person name="Crous P."/>
            <person name="Grigoriev I."/>
        </authorList>
    </citation>
    <scope>NUCLEOTIDE SEQUENCE</scope>
    <source>
        <strain evidence="2">CBS 122367</strain>
    </source>
</reference>
<gene>
    <name evidence="2" type="ORF">K458DRAFT_96426</name>
</gene>
<evidence type="ECO:0000313" key="2">
    <source>
        <dbReference type="EMBL" id="KAF2689908.1"/>
    </source>
</evidence>
<sequence>MHALRGRRRQEARFQLGVHSRAEAGFQYPLIVADAEPIFFYSSVGDACNASAMVGVINPVCTPSTLTLGSLQPHPSHKPFRPPPKPSATKKTSTRDF</sequence>
<protein>
    <submittedName>
        <fullName evidence="2">Uncharacterized protein</fullName>
    </submittedName>
</protein>
<name>A0A6G1JHI5_9PLEO</name>
<evidence type="ECO:0000313" key="3">
    <source>
        <dbReference type="Proteomes" id="UP000799291"/>
    </source>
</evidence>
<dbReference type="AlphaFoldDB" id="A0A6G1JHI5"/>
<dbReference type="EMBL" id="MU005571">
    <property type="protein sequence ID" value="KAF2689908.1"/>
    <property type="molecule type" value="Genomic_DNA"/>
</dbReference>
<keyword evidence="3" id="KW-1185">Reference proteome</keyword>
<proteinExistence type="predicted"/>